<dbReference type="RefSeq" id="WP_377564219.1">
    <property type="nucleotide sequence ID" value="NZ_JBHTJZ010000011.1"/>
</dbReference>
<keyword evidence="2" id="KW-1185">Reference proteome</keyword>
<dbReference type="EMBL" id="JBHTJZ010000011">
    <property type="protein sequence ID" value="MFD0959928.1"/>
    <property type="molecule type" value="Genomic_DNA"/>
</dbReference>
<evidence type="ECO:0000313" key="1">
    <source>
        <dbReference type="EMBL" id="MFD0959928.1"/>
    </source>
</evidence>
<name>A0ABW3HQT6_9BACL</name>
<sequence>MSKTSEIRNLARKYLSKHGMLKRKEFIAQLKADGVDFTEGHIAAALSSLPDETISRIDTGVYQLNDTSMVQNPAAPDGTVEALRQKIDSILDGAVVSMKDLANVNYFEVDKEYIAELENVKKLISSIEKLKQ</sequence>
<accession>A0ABW3HQT6</accession>
<organism evidence="1 2">
    <name type="scientific">Paenibacillus chungangensis</name>
    <dbReference type="NCBI Taxonomy" id="696535"/>
    <lineage>
        <taxon>Bacteria</taxon>
        <taxon>Bacillati</taxon>
        <taxon>Bacillota</taxon>
        <taxon>Bacilli</taxon>
        <taxon>Bacillales</taxon>
        <taxon>Paenibacillaceae</taxon>
        <taxon>Paenibacillus</taxon>
    </lineage>
</organism>
<evidence type="ECO:0000313" key="2">
    <source>
        <dbReference type="Proteomes" id="UP001596989"/>
    </source>
</evidence>
<gene>
    <name evidence="1" type="ORF">ACFQ2I_11040</name>
</gene>
<protein>
    <submittedName>
        <fullName evidence="1">Uncharacterized protein</fullName>
    </submittedName>
</protein>
<comment type="caution">
    <text evidence="1">The sequence shown here is derived from an EMBL/GenBank/DDBJ whole genome shotgun (WGS) entry which is preliminary data.</text>
</comment>
<reference evidence="2" key="1">
    <citation type="journal article" date="2019" name="Int. J. Syst. Evol. Microbiol.">
        <title>The Global Catalogue of Microorganisms (GCM) 10K type strain sequencing project: providing services to taxonomists for standard genome sequencing and annotation.</title>
        <authorList>
            <consortium name="The Broad Institute Genomics Platform"/>
            <consortium name="The Broad Institute Genome Sequencing Center for Infectious Disease"/>
            <person name="Wu L."/>
            <person name="Ma J."/>
        </authorList>
    </citation>
    <scope>NUCLEOTIDE SEQUENCE [LARGE SCALE GENOMIC DNA]</scope>
    <source>
        <strain evidence="2">CCUG 59129</strain>
    </source>
</reference>
<dbReference type="Proteomes" id="UP001596989">
    <property type="component" value="Unassembled WGS sequence"/>
</dbReference>
<proteinExistence type="predicted"/>